<sequence>MSKETDGESSAFFVEDGMPEGGSRSTLRGGGDVVVVTAPVVKWHDDKKNDVKTVWCATSSIRFSAGRPVVVEWAGGRALVKWGHEEFQLERKKKKKKKKKEQAHQRQHQYQVPSQQIPCVVSQSLGRKLKREGAVGRSFGHSGWEERVGNDGTGWIEGAVVGGGPGFGIKKGGKSASPPVNVVNRLAPAGPGNLFANAWIYSPVYPTNSPTYPNSSPLQSTPDVHIDSLRPFVLFGSKSNAEPGELSFPIT</sequence>
<reference evidence="1 2" key="1">
    <citation type="journal article" date="2019" name="Nat. Ecol. Evol.">
        <title>Megaphylogeny resolves global patterns of mushroom evolution.</title>
        <authorList>
            <person name="Varga T."/>
            <person name="Krizsan K."/>
            <person name="Foldi C."/>
            <person name="Dima B."/>
            <person name="Sanchez-Garcia M."/>
            <person name="Sanchez-Ramirez S."/>
            <person name="Szollosi G.J."/>
            <person name="Szarkandi J.G."/>
            <person name="Papp V."/>
            <person name="Albert L."/>
            <person name="Andreopoulos W."/>
            <person name="Angelini C."/>
            <person name="Antonin V."/>
            <person name="Barry K.W."/>
            <person name="Bougher N.L."/>
            <person name="Buchanan P."/>
            <person name="Buyck B."/>
            <person name="Bense V."/>
            <person name="Catcheside P."/>
            <person name="Chovatia M."/>
            <person name="Cooper J."/>
            <person name="Damon W."/>
            <person name="Desjardin D."/>
            <person name="Finy P."/>
            <person name="Geml J."/>
            <person name="Haridas S."/>
            <person name="Hughes K."/>
            <person name="Justo A."/>
            <person name="Karasinski D."/>
            <person name="Kautmanova I."/>
            <person name="Kiss B."/>
            <person name="Kocsube S."/>
            <person name="Kotiranta H."/>
            <person name="LaButti K.M."/>
            <person name="Lechner B.E."/>
            <person name="Liimatainen K."/>
            <person name="Lipzen A."/>
            <person name="Lukacs Z."/>
            <person name="Mihaltcheva S."/>
            <person name="Morgado L.N."/>
            <person name="Niskanen T."/>
            <person name="Noordeloos M.E."/>
            <person name="Ohm R.A."/>
            <person name="Ortiz-Santana B."/>
            <person name="Ovrebo C."/>
            <person name="Racz N."/>
            <person name="Riley R."/>
            <person name="Savchenko A."/>
            <person name="Shiryaev A."/>
            <person name="Soop K."/>
            <person name="Spirin V."/>
            <person name="Szebenyi C."/>
            <person name="Tomsovsky M."/>
            <person name="Tulloss R.E."/>
            <person name="Uehling J."/>
            <person name="Grigoriev I.V."/>
            <person name="Vagvolgyi C."/>
            <person name="Papp T."/>
            <person name="Martin F.M."/>
            <person name="Miettinen O."/>
            <person name="Hibbett D.S."/>
            <person name="Nagy L.G."/>
        </authorList>
    </citation>
    <scope>NUCLEOTIDE SEQUENCE [LARGE SCALE GENOMIC DNA]</scope>
    <source>
        <strain evidence="1 2">NL-1719</strain>
    </source>
</reference>
<evidence type="ECO:0000313" key="1">
    <source>
        <dbReference type="EMBL" id="TFK58997.1"/>
    </source>
</evidence>
<protein>
    <submittedName>
        <fullName evidence="1">Uncharacterized protein</fullName>
    </submittedName>
</protein>
<name>A0ACD2ZZW3_9AGAR</name>
<gene>
    <name evidence="1" type="ORF">BDN72DRAFT_865508</name>
</gene>
<dbReference type="Proteomes" id="UP000308600">
    <property type="component" value="Unassembled WGS sequence"/>
</dbReference>
<evidence type="ECO:0000313" key="2">
    <source>
        <dbReference type="Proteomes" id="UP000308600"/>
    </source>
</evidence>
<proteinExistence type="predicted"/>
<organism evidence="1 2">
    <name type="scientific">Pluteus cervinus</name>
    <dbReference type="NCBI Taxonomy" id="181527"/>
    <lineage>
        <taxon>Eukaryota</taxon>
        <taxon>Fungi</taxon>
        <taxon>Dikarya</taxon>
        <taxon>Basidiomycota</taxon>
        <taxon>Agaricomycotina</taxon>
        <taxon>Agaricomycetes</taxon>
        <taxon>Agaricomycetidae</taxon>
        <taxon>Agaricales</taxon>
        <taxon>Pluteineae</taxon>
        <taxon>Pluteaceae</taxon>
        <taxon>Pluteus</taxon>
    </lineage>
</organism>
<keyword evidence="2" id="KW-1185">Reference proteome</keyword>
<dbReference type="EMBL" id="ML209113">
    <property type="protein sequence ID" value="TFK58997.1"/>
    <property type="molecule type" value="Genomic_DNA"/>
</dbReference>
<accession>A0ACD2ZZW3</accession>